<name>A0AAW2A1A0_CULAL</name>
<accession>A0AAW2A1A0</accession>
<evidence type="ECO:0000313" key="2">
    <source>
        <dbReference type="Proteomes" id="UP001479290"/>
    </source>
</evidence>
<comment type="caution">
    <text evidence="1">The sequence shown here is derived from an EMBL/GenBank/DDBJ whole genome shotgun (WGS) entry which is preliminary data.</text>
</comment>
<dbReference type="AlphaFoldDB" id="A0AAW2A1A0"/>
<protein>
    <recommendedName>
        <fullName evidence="3">DUF4371 domain-containing protein</fullName>
    </recommendedName>
</protein>
<dbReference type="EMBL" id="JAWDJR010000011">
    <property type="protein sequence ID" value="KAK9966334.1"/>
    <property type="molecule type" value="Genomic_DNA"/>
</dbReference>
<evidence type="ECO:0008006" key="3">
    <source>
        <dbReference type="Google" id="ProtNLM"/>
    </source>
</evidence>
<evidence type="ECO:0000313" key="1">
    <source>
        <dbReference type="EMBL" id="KAK9966334.1"/>
    </source>
</evidence>
<proteinExistence type="predicted"/>
<dbReference type="Proteomes" id="UP001479290">
    <property type="component" value="Unassembled WGS sequence"/>
</dbReference>
<dbReference type="InterPro" id="IPR012337">
    <property type="entry name" value="RNaseH-like_sf"/>
</dbReference>
<reference evidence="1 2" key="1">
    <citation type="submission" date="2024-05" db="EMBL/GenBank/DDBJ databases">
        <title>A high-quality chromosomal-level genome assembly of Topmouth culter (Culter alburnus).</title>
        <authorList>
            <person name="Zhao H."/>
        </authorList>
    </citation>
    <scope>NUCLEOTIDE SEQUENCE [LARGE SCALE GENOMIC DNA]</scope>
    <source>
        <strain evidence="1">CATC2023</strain>
        <tissue evidence="1">Muscle</tissue>
    </source>
</reference>
<sequence length="674" mass="76639">MVLAVIAEHSLPLTIAPVLVELSQCLAADKAALSQIKLSRTAASYKMVYGMGHTFAERTFSNLRQYTFSLNVDESTSSSNKKVLSMLVSYFNKELNDVVVEHLGSLEVAKVSSASLERVMCDFFQKKNIPWSNLISIMLDSCNVMRGSKSGLETRIRERHCSTLLDVDGDSCHHIHNSAKRFAEPFENYLEQLFADIHTDHQWAPDQLGYLKEIAEFLDIPATNPQRFVSHRWLSAYDVGINTKRMLPVFRVLYFGFMGKQDQELYNEILQDLYRDHGVSEKAQRRVEFIHQDLCKKGMTDLGKKRKARIVKKIWVENQKVNLILTVYLGVLPILKEYVMVFQGSKTLVHKLHDKQLEVFINFLACFIKPEHLKMSPKKLLELDLANNTLHSQIYVGKVAEDLIAAHPKHPIIMDFIGKVTKAYTACGKYMQNKLPLKSKTLQALSSIDPVVRGHSQAVTQLKELARIMKHLVPLESDITQEIIRYNVDPNLAKYEDGDDIVKLWAHVMSLGKYPALSQVIRGALSIFHGPLVESSFSLMGDVIDAKRSSMKISTFDAVQTVKYVLRSRGKTGIGMFKRDDIKLGPVDKTLCQNIRVAGRRDKTDREKRMEAKQKRQVEYGCSATCESAEKAKTTALAEERQTRLKHVDKKITAARRKALDTLQEVARKKRKLE</sequence>
<dbReference type="PANTHER" id="PTHR37162">
    <property type="entry name" value="HAT FAMILY DIMERISATION DOMAINCONTAINING PROTEIN-RELATED"/>
    <property type="match status" value="1"/>
</dbReference>
<dbReference type="SUPFAM" id="SSF53098">
    <property type="entry name" value="Ribonuclease H-like"/>
    <property type="match status" value="1"/>
</dbReference>
<gene>
    <name evidence="1" type="ORF">ABG768_003452</name>
</gene>
<dbReference type="PANTHER" id="PTHR37162:SF1">
    <property type="entry name" value="BED-TYPE DOMAIN-CONTAINING PROTEIN"/>
    <property type="match status" value="1"/>
</dbReference>
<keyword evidence="2" id="KW-1185">Reference proteome</keyword>
<organism evidence="1 2">
    <name type="scientific">Culter alburnus</name>
    <name type="common">Topmouth culter</name>
    <dbReference type="NCBI Taxonomy" id="194366"/>
    <lineage>
        <taxon>Eukaryota</taxon>
        <taxon>Metazoa</taxon>
        <taxon>Chordata</taxon>
        <taxon>Craniata</taxon>
        <taxon>Vertebrata</taxon>
        <taxon>Euteleostomi</taxon>
        <taxon>Actinopterygii</taxon>
        <taxon>Neopterygii</taxon>
        <taxon>Teleostei</taxon>
        <taxon>Ostariophysi</taxon>
        <taxon>Cypriniformes</taxon>
        <taxon>Xenocyprididae</taxon>
        <taxon>Xenocypridinae</taxon>
        <taxon>Culter</taxon>
    </lineage>
</organism>